<name>A0AAV8XTY3_9CUCU</name>
<feature type="coiled-coil region" evidence="1">
    <location>
        <begin position="253"/>
        <end position="399"/>
    </location>
</feature>
<feature type="compositionally biased region" description="Basic residues" evidence="2">
    <location>
        <begin position="52"/>
        <end position="67"/>
    </location>
</feature>
<reference evidence="4" key="1">
    <citation type="journal article" date="2023" name="Insect Mol. Biol.">
        <title>Genome sequencing provides insights into the evolution of gene families encoding plant cell wall-degrading enzymes in longhorned beetles.</title>
        <authorList>
            <person name="Shin N.R."/>
            <person name="Okamura Y."/>
            <person name="Kirsch R."/>
            <person name="Pauchet Y."/>
        </authorList>
    </citation>
    <scope>NUCLEOTIDE SEQUENCE</scope>
    <source>
        <strain evidence="4">AMC_N1</strain>
    </source>
</reference>
<sequence>MDLSTPSIFASIFLLACIMLFLIYKFGIKEKSYEEALAEQRQQTNVLLGTKPKPKEKKNKKASRKLKEKATLQGNETDESENVENANVENLSPNKLHVEFKEEPEEVPVKEVVQTKLKRVKKVRPILVKKDKSPEKVILDVIETPMANHFEENPPKDDFELMRSNSTAAAPEVAPVAVVEKEIEEKVVEPTPGLPQTSGIVGNPGKEKKKRKANLTLDSNYTEVQLLIDLLLNKQLEAPAVIDDWSEGKSDPVQKLKRQLAEKEKALAEEQEALLGVQTKLKEIRAEQQAEKSQLQQKVRGLEEAMQAKQIELQASNNRSQVSTQKVQQLQTELNAEILKARALVEENAALQMQIQQFDVRLTQVQETDGVIAKLRADVEELSTQNQQLQLDLQQSSTEKEHQQHFIIQLGDLEKSLKQQLQQIGVCNSTTGEESGDSPQARNDWKIEISNLNTALQQQFEEKRRLEHAVDQAKEELDRANKENMESIKIIAQLRSELQQLKDEHISRLNGSSKENKAHEIEILNLTNELTSVRSELSSYKTEVQQIEKKYKAELESSHDRCAKIENELEEQKAKNNELRTKNWKVMEALNAAESRSKAGTASKQTELNVDKLTSEIRAKEQDSQKQFIQRLFPDIGALKAVSSEDWQTEFGKLIGSYVTDLKKQQKAPAPPPEKSKDVSELQAQLRHYKNIIDDTEGTLNKLQSHIEKEEINWRNQIVAKEAEIQSLLRKLPVAVGSSQCVPDAQGIQFAYKCVERSLPLIVDELQAKVLNLEQQLSREVSEKQSMSQEIQSLRTQRPQSDSTATIEKLSEVCYMLLPI</sequence>
<organism evidence="4 5">
    <name type="scientific">Aromia moschata</name>
    <dbReference type="NCBI Taxonomy" id="1265417"/>
    <lineage>
        <taxon>Eukaryota</taxon>
        <taxon>Metazoa</taxon>
        <taxon>Ecdysozoa</taxon>
        <taxon>Arthropoda</taxon>
        <taxon>Hexapoda</taxon>
        <taxon>Insecta</taxon>
        <taxon>Pterygota</taxon>
        <taxon>Neoptera</taxon>
        <taxon>Endopterygota</taxon>
        <taxon>Coleoptera</taxon>
        <taxon>Polyphaga</taxon>
        <taxon>Cucujiformia</taxon>
        <taxon>Chrysomeloidea</taxon>
        <taxon>Cerambycidae</taxon>
        <taxon>Cerambycinae</taxon>
        <taxon>Callichromatini</taxon>
        <taxon>Aromia</taxon>
    </lineage>
</organism>
<dbReference type="AlphaFoldDB" id="A0AAV8XTY3"/>
<dbReference type="PANTHER" id="PTHR18939">
    <property type="entry name" value="RIBOSOME BINDING PROTEIN-1"/>
    <property type="match status" value="1"/>
</dbReference>
<feature type="region of interest" description="Disordered" evidence="2">
    <location>
        <begin position="190"/>
        <end position="213"/>
    </location>
</feature>
<accession>A0AAV8XTY3</accession>
<evidence type="ECO:0000256" key="2">
    <source>
        <dbReference type="SAM" id="MobiDB-lite"/>
    </source>
</evidence>
<keyword evidence="5" id="KW-1185">Reference proteome</keyword>
<evidence type="ECO:0000313" key="5">
    <source>
        <dbReference type="Proteomes" id="UP001162162"/>
    </source>
</evidence>
<keyword evidence="3" id="KW-0812">Transmembrane</keyword>
<evidence type="ECO:0000256" key="3">
    <source>
        <dbReference type="SAM" id="Phobius"/>
    </source>
</evidence>
<gene>
    <name evidence="4" type="ORF">NQ318_005319</name>
</gene>
<protein>
    <recommendedName>
        <fullName evidence="6">Kinectin</fullName>
    </recommendedName>
</protein>
<feature type="coiled-coil region" evidence="1">
    <location>
        <begin position="449"/>
        <end position="623"/>
    </location>
</feature>
<evidence type="ECO:0000313" key="4">
    <source>
        <dbReference type="EMBL" id="KAJ8942327.1"/>
    </source>
</evidence>
<dbReference type="InterPro" id="IPR040248">
    <property type="entry name" value="RRBP1"/>
</dbReference>
<evidence type="ECO:0000256" key="1">
    <source>
        <dbReference type="SAM" id="Coils"/>
    </source>
</evidence>
<keyword evidence="3" id="KW-1133">Transmembrane helix</keyword>
<feature type="transmembrane region" description="Helical" evidence="3">
    <location>
        <begin position="6"/>
        <end position="24"/>
    </location>
</feature>
<dbReference type="GO" id="GO:0005789">
    <property type="term" value="C:endoplasmic reticulum membrane"/>
    <property type="evidence" value="ECO:0007669"/>
    <property type="project" value="TreeGrafter"/>
</dbReference>
<feature type="coiled-coil region" evidence="1">
    <location>
        <begin position="763"/>
        <end position="797"/>
    </location>
</feature>
<dbReference type="Proteomes" id="UP001162162">
    <property type="component" value="Unassembled WGS sequence"/>
</dbReference>
<comment type="caution">
    <text evidence="4">The sequence shown here is derived from an EMBL/GenBank/DDBJ whole genome shotgun (WGS) entry which is preliminary data.</text>
</comment>
<keyword evidence="3" id="KW-0472">Membrane</keyword>
<evidence type="ECO:0008006" key="6">
    <source>
        <dbReference type="Google" id="ProtNLM"/>
    </source>
</evidence>
<feature type="region of interest" description="Disordered" evidence="2">
    <location>
        <begin position="45"/>
        <end position="86"/>
    </location>
</feature>
<keyword evidence="1" id="KW-0175">Coiled coil</keyword>
<feature type="coiled-coil region" evidence="1">
    <location>
        <begin position="679"/>
        <end position="713"/>
    </location>
</feature>
<dbReference type="EMBL" id="JAPWTK010000333">
    <property type="protein sequence ID" value="KAJ8942327.1"/>
    <property type="molecule type" value="Genomic_DNA"/>
</dbReference>
<proteinExistence type="predicted"/>
<dbReference type="PANTHER" id="PTHR18939:SF4">
    <property type="entry name" value="RIBOSOME-BINDING PROTEIN 1"/>
    <property type="match status" value="1"/>
</dbReference>